<evidence type="ECO:0000313" key="3">
    <source>
        <dbReference type="Proteomes" id="UP000009173"/>
    </source>
</evidence>
<feature type="signal peptide" evidence="1">
    <location>
        <begin position="1"/>
        <end position="28"/>
    </location>
</feature>
<evidence type="ECO:0000313" key="2">
    <source>
        <dbReference type="EMBL" id="ABM27039.1"/>
    </source>
</evidence>
<evidence type="ECO:0000256" key="1">
    <source>
        <dbReference type="SAM" id="SignalP"/>
    </source>
</evidence>
<organism evidence="2 3">
    <name type="scientific">Nitratidesulfovibrio vulgaris (strain DP4)</name>
    <name type="common">Desulfovibrio vulgaris</name>
    <dbReference type="NCBI Taxonomy" id="391774"/>
    <lineage>
        <taxon>Bacteria</taxon>
        <taxon>Pseudomonadati</taxon>
        <taxon>Thermodesulfobacteriota</taxon>
        <taxon>Desulfovibrionia</taxon>
        <taxon>Desulfovibrionales</taxon>
        <taxon>Desulfovibrionaceae</taxon>
        <taxon>Nitratidesulfovibrio</taxon>
    </lineage>
</organism>
<accession>A0A0H3A533</accession>
<reference evidence="3" key="1">
    <citation type="journal article" date="2009" name="Environ. Microbiol.">
        <title>Contribution of mobile genetic elements to Desulfovibrio vulgaris genome plasticity.</title>
        <authorList>
            <person name="Walker C.B."/>
            <person name="Stolyar S."/>
            <person name="Chivian D."/>
            <person name="Pinel N."/>
            <person name="Gabster J.A."/>
            <person name="Dehal P.S."/>
            <person name="He Z."/>
            <person name="Yang Z.K."/>
            <person name="Yen H.C."/>
            <person name="Zhou J."/>
            <person name="Wall J.D."/>
            <person name="Hazen T.C."/>
            <person name="Arkin A.P."/>
            <person name="Stahl D.A."/>
        </authorList>
    </citation>
    <scope>NUCLEOTIDE SEQUENCE [LARGE SCALE GENOMIC DNA]</scope>
    <source>
        <strain evidence="3">DP4</strain>
    </source>
</reference>
<dbReference type="KEGG" id="dvl:Dvul_0015"/>
<dbReference type="Gene3D" id="1.20.120.1490">
    <property type="match status" value="1"/>
</dbReference>
<dbReference type="HOGENOM" id="CLU_1501217_0_0_7"/>
<feature type="chain" id="PRO_5002604421" evidence="1">
    <location>
        <begin position="29"/>
        <end position="173"/>
    </location>
</feature>
<gene>
    <name evidence="2" type="ordered locus">Dvul_0015</name>
</gene>
<dbReference type="Pfam" id="PF13801">
    <property type="entry name" value="Metal_resist"/>
    <property type="match status" value="1"/>
</dbReference>
<name>A0A0H3A533_NITV4</name>
<proteinExistence type="predicted"/>
<dbReference type="Proteomes" id="UP000009173">
    <property type="component" value="Chromosome"/>
</dbReference>
<dbReference type="InterPro" id="IPR025961">
    <property type="entry name" value="Metal_resist"/>
</dbReference>
<dbReference type="RefSeq" id="WP_011791324.1">
    <property type="nucleotide sequence ID" value="NC_008751.1"/>
</dbReference>
<protein>
    <submittedName>
        <fullName evidence="2">Zinc resistance-associated protein</fullName>
    </submittedName>
</protein>
<dbReference type="EMBL" id="CP000527">
    <property type="protein sequence ID" value="ABM27039.1"/>
    <property type="molecule type" value="Genomic_DNA"/>
</dbReference>
<keyword evidence="1" id="KW-0732">Signal</keyword>
<sequence length="173" mass="18511" precursor="true">MNSKRIALGIIALATVVSLGTAANNAFARGHGNYHGQGQMMGQAYEALTPEKQAKFDSLIDAFNTKVTPLRDKLWAKHTELNALSSNPNTKPEDIRKLTDEITALRTQYRTEAANLDASMQKEVGIKTHFATMGHRGMGGMGGGCGMMGGMGGMGSGMMQMHDGEGPHRGQNM</sequence>
<dbReference type="AlphaFoldDB" id="A0A0H3A533"/>
<dbReference type="SMR" id="A0A0H3A533"/>